<dbReference type="AlphaFoldDB" id="A0AAJ5C8E3"/>
<sequence length="116" mass="12485">MTAIRNSLLVLSSAPLQVIQLYDTINDLQEDGCWRLGGGHVGATGFLHVAQEMWRYQMQLATAPPFIRPSLGVPSNPRLKMLTLQSGCGNAQSLVCLAQATLLRSVASSSEMSLAL</sequence>
<protein>
    <submittedName>
        <fullName evidence="1">Uncharacterized protein</fullName>
    </submittedName>
</protein>
<evidence type="ECO:0000313" key="2">
    <source>
        <dbReference type="Proteomes" id="UP001294444"/>
    </source>
</evidence>
<dbReference type="EMBL" id="OAPG01000022">
    <property type="protein sequence ID" value="SNX87917.1"/>
    <property type="molecule type" value="Genomic_DNA"/>
</dbReference>
<accession>A0AAJ5C8E3</accession>
<evidence type="ECO:0000313" key="1">
    <source>
        <dbReference type="EMBL" id="SNX87917.1"/>
    </source>
</evidence>
<keyword evidence="2" id="KW-1185">Reference proteome</keyword>
<organism evidence="1 2">
    <name type="scientific">Melanopsichium pennsylvanicum</name>
    <dbReference type="NCBI Taxonomy" id="63383"/>
    <lineage>
        <taxon>Eukaryota</taxon>
        <taxon>Fungi</taxon>
        <taxon>Dikarya</taxon>
        <taxon>Basidiomycota</taxon>
        <taxon>Ustilaginomycotina</taxon>
        <taxon>Ustilaginomycetes</taxon>
        <taxon>Ustilaginales</taxon>
        <taxon>Ustilaginaceae</taxon>
        <taxon>Melanopsichium</taxon>
    </lineage>
</organism>
<name>A0AAJ5C8E3_9BASI</name>
<dbReference type="Proteomes" id="UP001294444">
    <property type="component" value="Unassembled WGS sequence"/>
</dbReference>
<reference evidence="1" key="1">
    <citation type="submission" date="2023-10" db="EMBL/GenBank/DDBJ databases">
        <authorList>
            <person name="Guldener U."/>
        </authorList>
    </citation>
    <scope>NUCLEOTIDE SEQUENCE</scope>
    <source>
        <strain evidence="1">Mp4</strain>
    </source>
</reference>
<gene>
    <name evidence="1" type="ORF">MEPE_06628</name>
</gene>
<proteinExistence type="predicted"/>
<comment type="caution">
    <text evidence="1">The sequence shown here is derived from an EMBL/GenBank/DDBJ whole genome shotgun (WGS) entry which is preliminary data.</text>
</comment>